<feature type="region of interest" description="Disordered" evidence="1">
    <location>
        <begin position="23"/>
        <end position="45"/>
    </location>
</feature>
<organism evidence="2 3">
    <name type="scientific">Eumeta variegata</name>
    <name type="common">Bagworm moth</name>
    <name type="synonym">Eumeta japonica</name>
    <dbReference type="NCBI Taxonomy" id="151549"/>
    <lineage>
        <taxon>Eukaryota</taxon>
        <taxon>Metazoa</taxon>
        <taxon>Ecdysozoa</taxon>
        <taxon>Arthropoda</taxon>
        <taxon>Hexapoda</taxon>
        <taxon>Insecta</taxon>
        <taxon>Pterygota</taxon>
        <taxon>Neoptera</taxon>
        <taxon>Endopterygota</taxon>
        <taxon>Lepidoptera</taxon>
        <taxon>Glossata</taxon>
        <taxon>Ditrysia</taxon>
        <taxon>Tineoidea</taxon>
        <taxon>Psychidae</taxon>
        <taxon>Oiketicinae</taxon>
        <taxon>Eumeta</taxon>
    </lineage>
</organism>
<sequence length="396" mass="43860">MRFTPYDLCADVGVLTRNVRVCQPRRGRGPGSTPEGRPAGSLPPVQPLPIAFEHANLNGIVTIDISSCSLAASAPALTQQKRARPALTEFFSTQVSNLVLLLGSSQARLHGGARPHPGVRCCCNDHFHDRDANIRGRKLNVSGISEFRTERTHIILSTFHVLHGLGRLPLGGFFAAQIKGPAARWDRLSITSADRNYSSRSARRFIDYVILIKKAYSWLRNAWQLRLRVERYEDGYRCDNSRRDDIPVVGVCGDGGGRHKWPVRLTTDCLRSMIVSRDRQLSIFTVFYCQKVNCTMISGDLGRGHVTSLIKGHVNDTVAALTGLLRTTFSRIPLDDCPSHALDLQTCSVSPPSQSSFPDGLTTAIPFNSIGTLSSYSHIFFHPRTVLARHYSHFCP</sequence>
<reference evidence="2 3" key="1">
    <citation type="journal article" date="2019" name="Commun. Biol.">
        <title>The bagworm genome reveals a unique fibroin gene that provides high tensile strength.</title>
        <authorList>
            <person name="Kono N."/>
            <person name="Nakamura H."/>
            <person name="Ohtoshi R."/>
            <person name="Tomita M."/>
            <person name="Numata K."/>
            <person name="Arakawa K."/>
        </authorList>
    </citation>
    <scope>NUCLEOTIDE SEQUENCE [LARGE SCALE GENOMIC DNA]</scope>
</reference>
<name>A0A4C1Y7Y1_EUMVA</name>
<gene>
    <name evidence="2" type="ORF">EVAR_57782_1</name>
</gene>
<evidence type="ECO:0000313" key="2">
    <source>
        <dbReference type="EMBL" id="GBP71014.1"/>
    </source>
</evidence>
<dbReference type="EMBL" id="BGZK01001094">
    <property type="protein sequence ID" value="GBP71014.1"/>
    <property type="molecule type" value="Genomic_DNA"/>
</dbReference>
<evidence type="ECO:0000256" key="1">
    <source>
        <dbReference type="SAM" id="MobiDB-lite"/>
    </source>
</evidence>
<proteinExistence type="predicted"/>
<accession>A0A4C1Y7Y1</accession>
<protein>
    <submittedName>
        <fullName evidence="2">Uncharacterized protein</fullName>
    </submittedName>
</protein>
<keyword evidence="3" id="KW-1185">Reference proteome</keyword>
<dbReference type="AlphaFoldDB" id="A0A4C1Y7Y1"/>
<comment type="caution">
    <text evidence="2">The sequence shown here is derived from an EMBL/GenBank/DDBJ whole genome shotgun (WGS) entry which is preliminary data.</text>
</comment>
<dbReference type="Proteomes" id="UP000299102">
    <property type="component" value="Unassembled WGS sequence"/>
</dbReference>
<evidence type="ECO:0000313" key="3">
    <source>
        <dbReference type="Proteomes" id="UP000299102"/>
    </source>
</evidence>